<dbReference type="EMBL" id="GBRH01205338">
    <property type="protein sequence ID" value="JAD92557.1"/>
    <property type="molecule type" value="Transcribed_RNA"/>
</dbReference>
<proteinExistence type="predicted"/>
<reference evidence="1" key="2">
    <citation type="journal article" date="2015" name="Data Brief">
        <title>Shoot transcriptome of the giant reed, Arundo donax.</title>
        <authorList>
            <person name="Barrero R.A."/>
            <person name="Guerrero F.D."/>
            <person name="Moolhuijzen P."/>
            <person name="Goolsby J.A."/>
            <person name="Tidwell J."/>
            <person name="Bellgard S.E."/>
            <person name="Bellgard M.I."/>
        </authorList>
    </citation>
    <scope>NUCLEOTIDE SEQUENCE</scope>
    <source>
        <tissue evidence="1">Shoot tissue taken approximately 20 cm above the soil surface</tissue>
    </source>
</reference>
<name>A0A0A9E992_ARUDO</name>
<sequence>MGGRRMDGRRSDG</sequence>
<reference evidence="1" key="1">
    <citation type="submission" date="2014-09" db="EMBL/GenBank/DDBJ databases">
        <authorList>
            <person name="Magalhaes I.L.F."/>
            <person name="Oliveira U."/>
            <person name="Santos F.R."/>
            <person name="Vidigal T.H.D.A."/>
            <person name="Brescovit A.D."/>
            <person name="Santos A.J."/>
        </authorList>
    </citation>
    <scope>NUCLEOTIDE SEQUENCE</scope>
    <source>
        <tissue evidence="1">Shoot tissue taken approximately 20 cm above the soil surface</tissue>
    </source>
</reference>
<evidence type="ECO:0000313" key="1">
    <source>
        <dbReference type="EMBL" id="JAD92557.1"/>
    </source>
</evidence>
<protein>
    <submittedName>
        <fullName evidence="1">Uncharacterized protein</fullName>
    </submittedName>
</protein>
<organism evidence="1">
    <name type="scientific">Arundo donax</name>
    <name type="common">Giant reed</name>
    <name type="synonym">Donax arundinaceus</name>
    <dbReference type="NCBI Taxonomy" id="35708"/>
    <lineage>
        <taxon>Eukaryota</taxon>
        <taxon>Viridiplantae</taxon>
        <taxon>Streptophyta</taxon>
        <taxon>Embryophyta</taxon>
        <taxon>Tracheophyta</taxon>
        <taxon>Spermatophyta</taxon>
        <taxon>Magnoliopsida</taxon>
        <taxon>Liliopsida</taxon>
        <taxon>Poales</taxon>
        <taxon>Poaceae</taxon>
        <taxon>PACMAD clade</taxon>
        <taxon>Arundinoideae</taxon>
        <taxon>Arundineae</taxon>
        <taxon>Arundo</taxon>
    </lineage>
</organism>
<accession>A0A0A9E992</accession>